<dbReference type="AlphaFoldDB" id="A0A3S0ZQR1"/>
<gene>
    <name evidence="2" type="primary">pilV</name>
    <name evidence="2" type="ORF">EJP67_22015</name>
</gene>
<protein>
    <submittedName>
        <fullName evidence="2">Type IV pilus modification protein PilV</fullName>
    </submittedName>
</protein>
<sequence>MLMKRLRVRRVGQVQRGFSMIEALVALLVLSLGLLALAGFQVRVLVDSVGASNQNLAMQLAGDMADRIRANPAAAATTPSKYVTDWSAAAASGPKPSCEGARAACNAAELAAHDIWGWKRAVAAALPGGVADVKASATAGGMLFLHVAWDEPAVLDPIAPDPDWKCPTGKACLEVAVAVPQP</sequence>
<dbReference type="InterPro" id="IPR054402">
    <property type="entry name" value="Tt1218-like_dom"/>
</dbReference>
<dbReference type="Proteomes" id="UP000281118">
    <property type="component" value="Unassembled WGS sequence"/>
</dbReference>
<proteinExistence type="predicted"/>
<evidence type="ECO:0000313" key="2">
    <source>
        <dbReference type="EMBL" id="RUR69737.1"/>
    </source>
</evidence>
<comment type="caution">
    <text evidence="2">The sequence shown here is derived from an EMBL/GenBank/DDBJ whole genome shotgun (WGS) entry which is preliminary data.</text>
</comment>
<dbReference type="InterPro" id="IPR013362">
    <property type="entry name" value="Pilus_4_PilV"/>
</dbReference>
<dbReference type="NCBIfam" id="TIGR02523">
    <property type="entry name" value="type_IV_pilV"/>
    <property type="match status" value="1"/>
</dbReference>
<dbReference type="InterPro" id="IPR012902">
    <property type="entry name" value="N_methyl_site"/>
</dbReference>
<dbReference type="OrthoDB" id="8850705at2"/>
<evidence type="ECO:0000259" key="1">
    <source>
        <dbReference type="Pfam" id="PF22150"/>
    </source>
</evidence>
<dbReference type="Pfam" id="PF22150">
    <property type="entry name" value="Tt1218-like"/>
    <property type="match status" value="1"/>
</dbReference>
<dbReference type="Pfam" id="PF07963">
    <property type="entry name" value="N_methyl"/>
    <property type="match status" value="1"/>
</dbReference>
<evidence type="ECO:0000313" key="3">
    <source>
        <dbReference type="Proteomes" id="UP000281118"/>
    </source>
</evidence>
<accession>A0A3S0ZQR1</accession>
<organism evidence="2 3">
    <name type="scientific">Variovorax guangxiensis</name>
    <dbReference type="NCBI Taxonomy" id="1775474"/>
    <lineage>
        <taxon>Bacteria</taxon>
        <taxon>Pseudomonadati</taxon>
        <taxon>Pseudomonadota</taxon>
        <taxon>Betaproteobacteria</taxon>
        <taxon>Burkholderiales</taxon>
        <taxon>Comamonadaceae</taxon>
        <taxon>Variovorax</taxon>
    </lineage>
</organism>
<dbReference type="NCBIfam" id="TIGR02532">
    <property type="entry name" value="IV_pilin_GFxxxE"/>
    <property type="match status" value="1"/>
</dbReference>
<reference evidence="2 3" key="1">
    <citation type="submission" date="2018-12" db="EMBL/GenBank/DDBJ databases">
        <title>The genome sequences of Variovorax guangxiensis DSM 27352.</title>
        <authorList>
            <person name="Gao J."/>
            <person name="Sun J."/>
        </authorList>
    </citation>
    <scope>NUCLEOTIDE SEQUENCE [LARGE SCALE GENOMIC DNA]</scope>
    <source>
        <strain evidence="2 3">DSM 27352</strain>
    </source>
</reference>
<name>A0A3S0ZQR1_9BURK</name>
<feature type="domain" description="Type IV pilin Tt1218-like" evidence="1">
    <location>
        <begin position="40"/>
        <end position="116"/>
    </location>
</feature>
<dbReference type="EMBL" id="RXFT01000010">
    <property type="protein sequence ID" value="RUR69737.1"/>
    <property type="molecule type" value="Genomic_DNA"/>
</dbReference>